<name>A0ABW9JPB0_9SPHI</name>
<comment type="caution">
    <text evidence="1">The sequence shown here is derived from an EMBL/GenBank/DDBJ whole genome shotgun (WGS) entry which is preliminary data.</text>
</comment>
<dbReference type="NCBIfam" id="NF041374">
    <property type="entry name" value="GDCCVxC"/>
    <property type="match status" value="1"/>
</dbReference>
<reference evidence="1 2" key="1">
    <citation type="submission" date="2024-12" db="EMBL/GenBank/DDBJ databases">
        <authorList>
            <person name="Hu S."/>
        </authorList>
    </citation>
    <scope>NUCLEOTIDE SEQUENCE [LARGE SCALE GENOMIC DNA]</scope>
    <source>
        <strain evidence="1 2">P-25</strain>
    </source>
</reference>
<dbReference type="Proteomes" id="UP001517367">
    <property type="component" value="Unassembled WGS sequence"/>
</dbReference>
<sequence length="74" mass="8349">MSNNTVILQSIITCPLCQHSKEETMPTDACQYFYECENCKIRLKPLQGDCCVFCSYGTVKCPPIQENKSCCSNN</sequence>
<evidence type="ECO:0000313" key="1">
    <source>
        <dbReference type="EMBL" id="MFN0293519.1"/>
    </source>
</evidence>
<proteinExistence type="predicted"/>
<accession>A0ABW9JPB0</accession>
<protein>
    <submittedName>
        <fullName evidence="1">GDCCVxC domain-containing (Seleno)protein</fullName>
    </submittedName>
</protein>
<keyword evidence="2" id="KW-1185">Reference proteome</keyword>
<dbReference type="InterPro" id="IPR047677">
    <property type="entry name" value="GDCCVxC"/>
</dbReference>
<evidence type="ECO:0000313" key="2">
    <source>
        <dbReference type="Proteomes" id="UP001517367"/>
    </source>
</evidence>
<organism evidence="1 2">
    <name type="scientific">Pedobacter helvus</name>
    <dbReference type="NCBI Taxonomy" id="2563444"/>
    <lineage>
        <taxon>Bacteria</taxon>
        <taxon>Pseudomonadati</taxon>
        <taxon>Bacteroidota</taxon>
        <taxon>Sphingobacteriia</taxon>
        <taxon>Sphingobacteriales</taxon>
        <taxon>Sphingobacteriaceae</taxon>
        <taxon>Pedobacter</taxon>
    </lineage>
</organism>
<dbReference type="RefSeq" id="WP_138729188.1">
    <property type="nucleotide sequence ID" value="NZ_SRMP02000050.1"/>
</dbReference>
<dbReference type="EMBL" id="SRMP02000050">
    <property type="protein sequence ID" value="MFN0293519.1"/>
    <property type="molecule type" value="Genomic_DNA"/>
</dbReference>
<gene>
    <name evidence="1" type="ORF">E5L68_019220</name>
</gene>